<dbReference type="SUPFAM" id="SSF51445">
    <property type="entry name" value="(Trans)glycosidases"/>
    <property type="match status" value="2"/>
</dbReference>
<dbReference type="RefSeq" id="WP_079481594.1">
    <property type="nucleotide sequence ID" value="NZ_CBML010000006.1"/>
</dbReference>
<dbReference type="InterPro" id="IPR023232">
    <property type="entry name" value="Glyco_hydro_2_AS"/>
</dbReference>
<dbReference type="STRING" id="1351755.CCH01_21640"/>
<dbReference type="GO" id="GO:0030246">
    <property type="term" value="F:carbohydrate binding"/>
    <property type="evidence" value="ECO:0007669"/>
    <property type="project" value="InterPro"/>
</dbReference>
<evidence type="ECO:0000259" key="14">
    <source>
        <dbReference type="SMART" id="SM00776"/>
    </source>
</evidence>
<evidence type="ECO:0000256" key="2">
    <source>
        <dbReference type="ARBA" id="ARBA00007401"/>
    </source>
</evidence>
<feature type="chain" id="PRO_5039157262" description="Beta-galactosidase" evidence="12">
    <location>
        <begin position="28"/>
        <end position="1667"/>
    </location>
</feature>
<accession>A0A1U6JNG6</accession>
<evidence type="ECO:0000256" key="11">
    <source>
        <dbReference type="SAM" id="MobiDB-lite"/>
    </source>
</evidence>
<evidence type="ECO:0000259" key="13">
    <source>
        <dbReference type="SMART" id="SM00560"/>
    </source>
</evidence>
<evidence type="ECO:0000256" key="8">
    <source>
        <dbReference type="ARBA" id="ARBA00023295"/>
    </source>
</evidence>
<evidence type="ECO:0000259" key="15">
    <source>
        <dbReference type="SMART" id="SM01038"/>
    </source>
</evidence>
<dbReference type="InterPro" id="IPR006558">
    <property type="entry name" value="LamG-like"/>
</dbReference>
<keyword evidence="5 12" id="KW-0732">Signal</keyword>
<dbReference type="Gene3D" id="2.60.40.10">
    <property type="entry name" value="Immunoglobulins"/>
    <property type="match status" value="2"/>
</dbReference>
<evidence type="ECO:0000256" key="7">
    <source>
        <dbReference type="ARBA" id="ARBA00023157"/>
    </source>
</evidence>
<dbReference type="InterPro" id="IPR006103">
    <property type="entry name" value="Glyco_hydro_2_cat"/>
</dbReference>
<dbReference type="Pfam" id="PF00703">
    <property type="entry name" value="Glyco_hydro_2"/>
    <property type="match status" value="1"/>
</dbReference>
<dbReference type="InterPro" id="IPR013783">
    <property type="entry name" value="Ig-like_fold"/>
</dbReference>
<dbReference type="SMART" id="SM00560">
    <property type="entry name" value="LamGL"/>
    <property type="match status" value="1"/>
</dbReference>
<dbReference type="GeneID" id="66302476"/>
<dbReference type="OrthoDB" id="9762066at2"/>
<dbReference type="InterPro" id="IPR018247">
    <property type="entry name" value="EF_Hand_1_Ca_BS"/>
</dbReference>
<dbReference type="PANTHER" id="PTHR46323:SF2">
    <property type="entry name" value="BETA-GALACTOSIDASE"/>
    <property type="match status" value="1"/>
</dbReference>
<evidence type="ECO:0000313" key="17">
    <source>
        <dbReference type="Proteomes" id="UP000190476"/>
    </source>
</evidence>
<protein>
    <recommendedName>
        <fullName evidence="4 10">Beta-galactosidase</fullName>
        <ecNumber evidence="3 10">3.2.1.23</ecNumber>
    </recommendedName>
    <alternativeName>
        <fullName evidence="9 10">Lactase</fullName>
    </alternativeName>
</protein>
<dbReference type="Pfam" id="PF08305">
    <property type="entry name" value="NPCBM"/>
    <property type="match status" value="1"/>
</dbReference>
<dbReference type="InterPro" id="IPR032312">
    <property type="entry name" value="LacZ_4"/>
</dbReference>
<name>A0A1U6JNG6_9CLOT</name>
<dbReference type="SUPFAM" id="SSF74650">
    <property type="entry name" value="Galactose mutarotase-like"/>
    <property type="match status" value="1"/>
</dbReference>
<evidence type="ECO:0000313" key="16">
    <source>
        <dbReference type="EMBL" id="SLK21667.1"/>
    </source>
</evidence>
<dbReference type="Pfam" id="PF13385">
    <property type="entry name" value="Laminin_G_3"/>
    <property type="match status" value="1"/>
</dbReference>
<feature type="signal peptide" evidence="12">
    <location>
        <begin position="1"/>
        <end position="27"/>
    </location>
</feature>
<dbReference type="Pfam" id="PF07532">
    <property type="entry name" value="Big_4"/>
    <property type="match status" value="2"/>
</dbReference>
<dbReference type="InterPro" id="IPR004199">
    <property type="entry name" value="B-gal_small/dom_5"/>
</dbReference>
<dbReference type="SUPFAM" id="SSF49899">
    <property type="entry name" value="Concanavalin A-like lectins/glucanases"/>
    <property type="match status" value="1"/>
</dbReference>
<dbReference type="GO" id="GO:0000272">
    <property type="term" value="P:polysaccharide catabolic process"/>
    <property type="evidence" value="ECO:0007669"/>
    <property type="project" value="InterPro"/>
</dbReference>
<sequence length="1667" mass="188244">MRKGSKRKISLAMATTLFILASEGALWGGEINVGAFIRGNSEWNNNPQVFQVNREEAHSTFVSYKNANIALEYEQKPVGERGIRVNSDYHMLLNGQWDFNMVDKPDLRPIDIEENGFDTMGWDTIKVPSNWQTQGFDYPIYTNVTMPWTGRENPPQGGAPVKYNPVGTYQRKFEVPEGWKTDRRVYVSFQGVESAFYLWINGEKVGYSEDSYTAKDFDITDYLKDGENTISVQVFRWSDASWVEDQDFIRLSGIFRDVAIYSTPEVRIRDFGVVTELDENYNNASLDIELDLSNYLKTNDNYTVEAMLYDGDYNKVFNEPLQANTDFSDSTKLNKNAKRTILNMSKEIENPRKWSAEDPYLYTLILSLKNGNGEELEAVSTKLGFKKMELKDRQILINGKPIYFKGANRHETDPTDGRAVSMESMIEDIKIMKSYNINSVRTSHYPNNPAWLELCDEYGLYVVDEANIESHAARLSGDHIPGNKKQWYEMCLDRIKSMVERDKNHASVVMWSLGNEAGEGSGFVKLADWIRENEPTRPIHYEGDYNPETRASDVYSMMYSSPGALESYNGRSKPVILCEYAHAMGNSIGDLNSYMQVFEKYDNLQGGFIWDFVDQGLYKNIEEKFSVLDSSKNNLNAEVKEGGKTEGKLGNALKGYAVLPKDEKLNITGKGITVEATVKPEELTSGHNIFVSKGDHQFALKESANYENSGKRGLEFFIYDASIPGSYTQWVAASTTNLPSDWQGNWHDIAGTFDGENVRLYIDGKEVAVKTKAANISSSDYAVAIGGDTQLNRRSNSAIDNVKIYNRALSKDELNNTERQPDDSTVLWIDFENWRSSKPEGVEQFIAYGGDWGDNPNDGNFCANGLLNADRTIKPQLIDVKYHYQDIEIKNIDIENKKISIENESLFTNLNKYNGVWELIKDGEIIETGELNVDIEPLTTKEVVVPFTVPEVVDKGSEYFVNIRFAEKEATKWAEPGHEVAKQQFKVNLTDEVKDVLDISSMENLSVEETDSNININGTNFEFNFNKSTGNIDSFKNNGKELLSSPIEPDFWRAPNDNDRENGMKNRTGTWRDAGANRIIENITVEKGEKLVTIEVESSLPTTIESQYKNTIKIYGSGDVVITSDLKPGSESLPEIPAIGMEFNMPSEFENLKWFGRGPYENYWDRNMSTDVGVYESTVEEQYFEYIEPQQMGNKTDVRWLTLTNNDGVGLMVSGDDLVETSALHYTEQELETKAHPYELIRQDEVNVNINYKQMGLGGDDSWGARPHNEFQLKANRDYTYRMRIRPIDTKVQNPMEINKFALPFELKENQEISVDGIKGHKPTLPNNIEVETTDGIIKEVSVNWNEITEADYNSVGKFNVEGKINGTSNKVIAIVTIKELEEPTTNISSKIGEKVFLPKEIEVKYTDGTKVLVPVNWAEISDDIFNTEGIHNIKGKFTLLGIEFDITAKLNIAEGDYASDLEWESATVGWSTIKKDKSIDGNPLRLLLGDNVEIFKKGLGTHTDSTIIYDVSGSDYKYFQAYIGNDQEMAGSNSDGINFLVYTDGELVYESGKMMSNTPAKFINIDIEGKNKIKLVADKIGNNGSDHSDWADALFVKKSSNIVDGKVGDFNKNGIFDIGDVSLVSKNYGKKSDDRDWKDVSKFDVNKDGVIDDADVDFVANKILNN</sequence>
<evidence type="ECO:0000256" key="5">
    <source>
        <dbReference type="ARBA" id="ARBA00022729"/>
    </source>
</evidence>
<dbReference type="InterPro" id="IPR008979">
    <property type="entry name" value="Galactose-bd-like_sf"/>
</dbReference>
<dbReference type="InterPro" id="IPR023230">
    <property type="entry name" value="Glyco_hydro_2_CS"/>
</dbReference>
<feature type="domain" description="LamG-like jellyroll fold" evidence="13">
    <location>
        <begin position="670"/>
        <end position="812"/>
    </location>
</feature>
<feature type="domain" description="Glycosyl hydrolase family 98 putative carbohydrate-binding module" evidence="14">
    <location>
        <begin position="1454"/>
        <end position="1598"/>
    </location>
</feature>
<dbReference type="InterPro" id="IPR017853">
    <property type="entry name" value="GH"/>
</dbReference>
<proteinExistence type="inferred from homology"/>
<dbReference type="InterPro" id="IPR011081">
    <property type="entry name" value="Big_4"/>
</dbReference>
<dbReference type="SUPFAM" id="SSF49785">
    <property type="entry name" value="Galactose-binding domain-like"/>
    <property type="match status" value="2"/>
</dbReference>
<dbReference type="PROSITE" id="PS00719">
    <property type="entry name" value="GLYCOSYL_HYDROL_F2_1"/>
    <property type="match status" value="1"/>
</dbReference>
<dbReference type="InterPro" id="IPR036439">
    <property type="entry name" value="Dockerin_dom_sf"/>
</dbReference>
<dbReference type="PROSITE" id="PS00018">
    <property type="entry name" value="EF_HAND_1"/>
    <property type="match status" value="1"/>
</dbReference>
<dbReference type="EC" id="3.2.1.23" evidence="3 10"/>
<dbReference type="Gene3D" id="2.60.120.1060">
    <property type="entry name" value="NPCBM/NEW2 domain"/>
    <property type="match status" value="1"/>
</dbReference>
<dbReference type="InterPro" id="IPR014718">
    <property type="entry name" value="GH-type_carb-bd"/>
</dbReference>
<dbReference type="Gene3D" id="3.20.20.80">
    <property type="entry name" value="Glycosidases"/>
    <property type="match status" value="2"/>
</dbReference>
<comment type="similarity">
    <text evidence="2 10">Belongs to the glycosyl hydrolase 2 family.</text>
</comment>
<dbReference type="Gene3D" id="2.60.120.260">
    <property type="entry name" value="Galactose-binding domain-like"/>
    <property type="match status" value="1"/>
</dbReference>
<dbReference type="Gene3D" id="1.10.1330.10">
    <property type="entry name" value="Dockerin domain"/>
    <property type="match status" value="1"/>
</dbReference>
<organism evidence="16 17">
    <name type="scientific">Clostridium chauvoei JF4335</name>
    <dbReference type="NCBI Taxonomy" id="1351755"/>
    <lineage>
        <taxon>Bacteria</taxon>
        <taxon>Bacillati</taxon>
        <taxon>Bacillota</taxon>
        <taxon>Clostridia</taxon>
        <taxon>Eubacteriales</taxon>
        <taxon>Clostridiaceae</taxon>
        <taxon>Clostridium</taxon>
    </lineage>
</organism>
<dbReference type="PROSITE" id="PS00608">
    <property type="entry name" value="GLYCOSYL_HYDROL_F2_2"/>
    <property type="match status" value="1"/>
</dbReference>
<dbReference type="InterPro" id="IPR011013">
    <property type="entry name" value="Gal_mutarotase_sf_dom"/>
</dbReference>
<dbReference type="Pfam" id="PF00404">
    <property type="entry name" value="Dockerin_1"/>
    <property type="match status" value="1"/>
</dbReference>
<dbReference type="Pfam" id="PF02836">
    <property type="entry name" value="Glyco_hydro_2_C"/>
    <property type="match status" value="2"/>
</dbReference>
<dbReference type="InterPro" id="IPR050347">
    <property type="entry name" value="Bact_Beta-galactosidase"/>
</dbReference>
<feature type="domain" description="Beta galactosidase small chain/" evidence="15">
    <location>
        <begin position="1015"/>
        <end position="1286"/>
    </location>
</feature>
<evidence type="ECO:0000256" key="6">
    <source>
        <dbReference type="ARBA" id="ARBA00022801"/>
    </source>
</evidence>
<dbReference type="InterPro" id="IPR006104">
    <property type="entry name" value="Glyco_hydro_2_N"/>
</dbReference>
<evidence type="ECO:0000256" key="12">
    <source>
        <dbReference type="SAM" id="SignalP"/>
    </source>
</evidence>
<dbReference type="InterPro" id="IPR013222">
    <property type="entry name" value="Glyco_hyd_98_carb-bd"/>
</dbReference>
<keyword evidence="7" id="KW-1015">Disulfide bond</keyword>
<dbReference type="InterPro" id="IPR006102">
    <property type="entry name" value="Ig-like_GH2"/>
</dbReference>
<dbReference type="Proteomes" id="UP000190476">
    <property type="component" value="Chromosome I"/>
</dbReference>
<dbReference type="GO" id="GO:0005990">
    <property type="term" value="P:lactose catabolic process"/>
    <property type="evidence" value="ECO:0007669"/>
    <property type="project" value="TreeGrafter"/>
</dbReference>
<dbReference type="GO" id="GO:0004565">
    <property type="term" value="F:beta-galactosidase activity"/>
    <property type="evidence" value="ECO:0007669"/>
    <property type="project" value="UniProtKB-EC"/>
</dbReference>
<dbReference type="InterPro" id="IPR002105">
    <property type="entry name" value="Dockerin_1_rpt"/>
</dbReference>
<evidence type="ECO:0000256" key="4">
    <source>
        <dbReference type="ARBA" id="ARBA00013303"/>
    </source>
</evidence>
<keyword evidence="17" id="KW-1185">Reference proteome</keyword>
<dbReference type="Pfam" id="PF02837">
    <property type="entry name" value="Glyco_hydro_2_N"/>
    <property type="match status" value="1"/>
</dbReference>
<dbReference type="Gene3D" id="2.60.120.200">
    <property type="match status" value="1"/>
</dbReference>
<dbReference type="SUPFAM" id="SSF49303">
    <property type="entry name" value="beta-Galactosidase/glucuronidase domain"/>
    <property type="match status" value="2"/>
</dbReference>
<dbReference type="InterPro" id="IPR006101">
    <property type="entry name" value="Glyco_hydro_2"/>
</dbReference>
<dbReference type="PANTHER" id="PTHR46323">
    <property type="entry name" value="BETA-GALACTOSIDASE"/>
    <property type="match status" value="1"/>
</dbReference>
<dbReference type="CDD" id="cd14254">
    <property type="entry name" value="Dockerin_II"/>
    <property type="match status" value="1"/>
</dbReference>
<dbReference type="Gene3D" id="2.70.98.10">
    <property type="match status" value="1"/>
</dbReference>
<gene>
    <name evidence="16" type="ORF">CCH01_21640</name>
</gene>
<dbReference type="PRINTS" id="PR00132">
    <property type="entry name" value="GLHYDRLASE2"/>
</dbReference>
<dbReference type="SMART" id="SM01038">
    <property type="entry name" value="Bgal_small_N"/>
    <property type="match status" value="1"/>
</dbReference>
<dbReference type="InterPro" id="IPR013320">
    <property type="entry name" value="ConA-like_dom_sf"/>
</dbReference>
<reference evidence="17" key="1">
    <citation type="submission" date="2017-03" db="EMBL/GenBank/DDBJ databases">
        <authorList>
            <person name="Falquet L."/>
            <person name="Falquet L."/>
        </authorList>
    </citation>
    <scope>NUCLEOTIDE SEQUENCE [LARGE SCALE GENOMIC DNA]</scope>
</reference>
<dbReference type="InterPro" id="IPR038637">
    <property type="entry name" value="NPCBM_sf"/>
</dbReference>
<dbReference type="SMART" id="SM00776">
    <property type="entry name" value="NPCBM"/>
    <property type="match status" value="1"/>
</dbReference>
<keyword evidence="8 10" id="KW-0326">Glycosidase</keyword>
<evidence type="ECO:0000256" key="9">
    <source>
        <dbReference type="ARBA" id="ARBA00032230"/>
    </source>
</evidence>
<feature type="region of interest" description="Disordered" evidence="11">
    <location>
        <begin position="1046"/>
        <end position="1069"/>
    </location>
</feature>
<comment type="catalytic activity">
    <reaction evidence="1 10">
        <text>Hydrolysis of terminal non-reducing beta-D-galactose residues in beta-D-galactosides.</text>
        <dbReference type="EC" id="3.2.1.23"/>
    </reaction>
</comment>
<dbReference type="GO" id="GO:0009341">
    <property type="term" value="C:beta-galactosidase complex"/>
    <property type="evidence" value="ECO:0007669"/>
    <property type="project" value="InterPro"/>
</dbReference>
<evidence type="ECO:0000256" key="1">
    <source>
        <dbReference type="ARBA" id="ARBA00001412"/>
    </source>
</evidence>
<dbReference type="Pfam" id="PF16353">
    <property type="entry name" value="LacZ_4"/>
    <property type="match status" value="1"/>
</dbReference>
<evidence type="ECO:0000256" key="3">
    <source>
        <dbReference type="ARBA" id="ARBA00012756"/>
    </source>
</evidence>
<dbReference type="Pfam" id="PF02929">
    <property type="entry name" value="Bgal_small_N"/>
    <property type="match status" value="1"/>
</dbReference>
<evidence type="ECO:0000256" key="10">
    <source>
        <dbReference type="RuleBase" id="RU361154"/>
    </source>
</evidence>
<dbReference type="InterPro" id="IPR036156">
    <property type="entry name" value="Beta-gal/glucu_dom_sf"/>
</dbReference>
<dbReference type="EMBL" id="LT799839">
    <property type="protein sequence ID" value="SLK21667.1"/>
    <property type="molecule type" value="Genomic_DNA"/>
</dbReference>
<keyword evidence="6 10" id="KW-0378">Hydrolase</keyword>